<evidence type="ECO:0000313" key="2">
    <source>
        <dbReference type="Proteomes" id="UP000266673"/>
    </source>
</evidence>
<proteinExistence type="predicted"/>
<protein>
    <submittedName>
        <fullName evidence="1">Uncharacterized protein</fullName>
    </submittedName>
</protein>
<dbReference type="EMBL" id="QKWP01000455">
    <property type="protein sequence ID" value="RIB19759.1"/>
    <property type="molecule type" value="Genomic_DNA"/>
</dbReference>
<keyword evidence="2" id="KW-1185">Reference proteome</keyword>
<gene>
    <name evidence="1" type="ORF">C2G38_2181010</name>
</gene>
<accession>A0A397VFL2</accession>
<name>A0A397VFL2_9GLOM</name>
<dbReference type="AlphaFoldDB" id="A0A397VFL2"/>
<evidence type="ECO:0000313" key="1">
    <source>
        <dbReference type="EMBL" id="RIB19759.1"/>
    </source>
</evidence>
<reference evidence="1 2" key="1">
    <citation type="submission" date="2018-06" db="EMBL/GenBank/DDBJ databases">
        <title>Comparative genomics reveals the genomic features of Rhizophagus irregularis, R. cerebriforme, R. diaphanum and Gigaspora rosea, and their symbiotic lifestyle signature.</title>
        <authorList>
            <person name="Morin E."/>
            <person name="San Clemente H."/>
            <person name="Chen E.C.H."/>
            <person name="De La Providencia I."/>
            <person name="Hainaut M."/>
            <person name="Kuo A."/>
            <person name="Kohler A."/>
            <person name="Murat C."/>
            <person name="Tang N."/>
            <person name="Roy S."/>
            <person name="Loubradou J."/>
            <person name="Henrissat B."/>
            <person name="Grigoriev I.V."/>
            <person name="Corradi N."/>
            <person name="Roux C."/>
            <person name="Martin F.M."/>
        </authorList>
    </citation>
    <scope>NUCLEOTIDE SEQUENCE [LARGE SCALE GENOMIC DNA]</scope>
    <source>
        <strain evidence="1 2">DAOM 194757</strain>
    </source>
</reference>
<sequence length="100" mass="12124">MDNFDEINLFNLDNKLHAYRIVNLKKLGEHKTQESRFNMYFNELKPNDEGEWKHKAIYLRYLKVAYNYFNELGKNNLFLALKEILYSKFLGQQYLTIAYC</sequence>
<dbReference type="Proteomes" id="UP000266673">
    <property type="component" value="Unassembled WGS sequence"/>
</dbReference>
<organism evidence="1 2">
    <name type="scientific">Gigaspora rosea</name>
    <dbReference type="NCBI Taxonomy" id="44941"/>
    <lineage>
        <taxon>Eukaryota</taxon>
        <taxon>Fungi</taxon>
        <taxon>Fungi incertae sedis</taxon>
        <taxon>Mucoromycota</taxon>
        <taxon>Glomeromycotina</taxon>
        <taxon>Glomeromycetes</taxon>
        <taxon>Diversisporales</taxon>
        <taxon>Gigasporaceae</taxon>
        <taxon>Gigaspora</taxon>
    </lineage>
</organism>
<comment type="caution">
    <text evidence="1">The sequence shown here is derived from an EMBL/GenBank/DDBJ whole genome shotgun (WGS) entry which is preliminary data.</text>
</comment>